<proteinExistence type="predicted"/>
<accession>A0A4Y7KMN2</accession>
<name>A0A4Y7KMN2_PAPSO</name>
<dbReference type="PANTHER" id="PTHR31900">
    <property type="entry name" value="F-BOX/RNI SUPERFAMILY PROTEIN-RELATED"/>
    <property type="match status" value="1"/>
</dbReference>
<dbReference type="InterPro" id="IPR053781">
    <property type="entry name" value="F-box_AtFBL13-like"/>
</dbReference>
<dbReference type="Gene3D" id="3.80.10.10">
    <property type="entry name" value="Ribonuclease Inhibitor"/>
    <property type="match status" value="1"/>
</dbReference>
<dbReference type="AlphaFoldDB" id="A0A4Y7KMN2"/>
<gene>
    <name evidence="4" type="ORF">C5167_050092</name>
</gene>
<evidence type="ECO:0000259" key="3">
    <source>
        <dbReference type="Pfam" id="PF24758"/>
    </source>
</evidence>
<dbReference type="OMA" id="EADIHIC"/>
<dbReference type="SUPFAM" id="SSF81383">
    <property type="entry name" value="F-box domain"/>
    <property type="match status" value="1"/>
</dbReference>
<dbReference type="SUPFAM" id="SSF52047">
    <property type="entry name" value="RNI-like"/>
    <property type="match status" value="1"/>
</dbReference>
<dbReference type="InterPro" id="IPR032675">
    <property type="entry name" value="LRR_dom_sf"/>
</dbReference>
<keyword evidence="5" id="KW-1185">Reference proteome</keyword>
<dbReference type="InterPro" id="IPR050232">
    <property type="entry name" value="FBL13/AtMIF1-like"/>
</dbReference>
<dbReference type="InterPro" id="IPR001810">
    <property type="entry name" value="F-box_dom"/>
</dbReference>
<organism evidence="4 5">
    <name type="scientific">Papaver somniferum</name>
    <name type="common">Opium poppy</name>
    <dbReference type="NCBI Taxonomy" id="3469"/>
    <lineage>
        <taxon>Eukaryota</taxon>
        <taxon>Viridiplantae</taxon>
        <taxon>Streptophyta</taxon>
        <taxon>Embryophyta</taxon>
        <taxon>Tracheophyta</taxon>
        <taxon>Spermatophyta</taxon>
        <taxon>Magnoliopsida</taxon>
        <taxon>Ranunculales</taxon>
        <taxon>Papaveraceae</taxon>
        <taxon>Papaveroideae</taxon>
        <taxon>Papaver</taxon>
    </lineage>
</organism>
<sequence>MEEEGVGGEDRIRSLPESLIRHILSLLPTKCVVATTILSRGWNNLWISLPVLDFREWKSPNTQETLSSTNSFMDFVDRVLLLRNMSDIKKFCLTCNSEYFDDQRIKAWILTAIQCRVEELIVSRDASERVDIIPVDLYTCESLTSLDIDLFGGQHLNLPQLISFPRLKILQLSEISVFRQRNIQQLFSNCPILEELCLKYCLLNHLNIISSTLKSLTFVSSLRICMSDVKIKIDTPNLISITVDDGIPQHLVVESFPSLVDADIHRMYTDPSVPVDVIPNFVKKLSNVKHLKLSGNISETQQVKSLFSFLQFSPILESLVFGRVCYGDEANEDAFTLDVVPHCLLMNLKSIKFQYFEGQLKELDLVQLFLQNARVLQMVIIEISSDHFVSSDKKKHSAKDVEDFNKIV</sequence>
<dbReference type="InterPro" id="IPR036047">
    <property type="entry name" value="F-box-like_dom_sf"/>
</dbReference>
<evidence type="ECO:0000259" key="1">
    <source>
        <dbReference type="Pfam" id="PF00646"/>
    </source>
</evidence>
<protein>
    <recommendedName>
        <fullName evidence="6">F-box domain-containing protein</fullName>
    </recommendedName>
</protein>
<dbReference type="PANTHER" id="PTHR31900:SF30">
    <property type="entry name" value="SUPERFAMILY PROTEIN, PUTATIVE-RELATED"/>
    <property type="match status" value="1"/>
</dbReference>
<reference evidence="4 5" key="1">
    <citation type="journal article" date="2018" name="Science">
        <title>The opium poppy genome and morphinan production.</title>
        <authorList>
            <person name="Guo L."/>
            <person name="Winzer T."/>
            <person name="Yang X."/>
            <person name="Li Y."/>
            <person name="Ning Z."/>
            <person name="He Z."/>
            <person name="Teodor R."/>
            <person name="Lu Y."/>
            <person name="Bowser T.A."/>
            <person name="Graham I.A."/>
            <person name="Ye K."/>
        </authorList>
    </citation>
    <scope>NUCLEOTIDE SEQUENCE [LARGE SCALE GENOMIC DNA]</scope>
    <source>
        <strain evidence="5">cv. HN1</strain>
        <tissue evidence="4">Leaves</tissue>
    </source>
</reference>
<dbReference type="CDD" id="cd22160">
    <property type="entry name" value="F-box_AtFBL13-like"/>
    <property type="match status" value="1"/>
</dbReference>
<dbReference type="Gramene" id="RZC74614">
    <property type="protein sequence ID" value="RZC74614"/>
    <property type="gene ID" value="C5167_050092"/>
</dbReference>
<feature type="domain" description="FBD" evidence="2">
    <location>
        <begin position="340"/>
        <end position="381"/>
    </location>
</feature>
<evidence type="ECO:0008006" key="6">
    <source>
        <dbReference type="Google" id="ProtNLM"/>
    </source>
</evidence>
<dbReference type="EMBL" id="CM010722">
    <property type="protein sequence ID" value="RZC74614.1"/>
    <property type="molecule type" value="Genomic_DNA"/>
</dbReference>
<evidence type="ECO:0000313" key="4">
    <source>
        <dbReference type="EMBL" id="RZC74614.1"/>
    </source>
</evidence>
<evidence type="ECO:0000259" key="2">
    <source>
        <dbReference type="Pfam" id="PF08387"/>
    </source>
</evidence>
<evidence type="ECO:0000313" key="5">
    <source>
        <dbReference type="Proteomes" id="UP000316621"/>
    </source>
</evidence>
<dbReference type="InterPro" id="IPR055411">
    <property type="entry name" value="LRR_FXL15/At3g58940/PEG3-like"/>
</dbReference>
<dbReference type="Pfam" id="PF08387">
    <property type="entry name" value="FBD"/>
    <property type="match status" value="1"/>
</dbReference>
<feature type="domain" description="F-box" evidence="1">
    <location>
        <begin position="14"/>
        <end position="51"/>
    </location>
</feature>
<dbReference type="Proteomes" id="UP000316621">
    <property type="component" value="Chromosome 8"/>
</dbReference>
<dbReference type="Pfam" id="PF00646">
    <property type="entry name" value="F-box"/>
    <property type="match status" value="1"/>
</dbReference>
<feature type="domain" description="F-box/LRR-repeat protein 15/At3g58940/PEG3-like LRR" evidence="3">
    <location>
        <begin position="106"/>
        <end position="319"/>
    </location>
</feature>
<dbReference type="InterPro" id="IPR006566">
    <property type="entry name" value="FBD"/>
</dbReference>
<dbReference type="Pfam" id="PF24758">
    <property type="entry name" value="LRR_At5g56370"/>
    <property type="match status" value="1"/>
</dbReference>